<protein>
    <submittedName>
        <fullName evidence="1">Uncharacterized protein</fullName>
    </submittedName>
</protein>
<organism evidence="1">
    <name type="scientific">Rhipicephalus microplus</name>
    <name type="common">Cattle tick</name>
    <name type="synonym">Boophilus microplus</name>
    <dbReference type="NCBI Taxonomy" id="6941"/>
    <lineage>
        <taxon>Eukaryota</taxon>
        <taxon>Metazoa</taxon>
        <taxon>Ecdysozoa</taxon>
        <taxon>Arthropoda</taxon>
        <taxon>Chelicerata</taxon>
        <taxon>Arachnida</taxon>
        <taxon>Acari</taxon>
        <taxon>Parasitiformes</taxon>
        <taxon>Ixodida</taxon>
        <taxon>Ixodoidea</taxon>
        <taxon>Ixodidae</taxon>
        <taxon>Rhipicephalinae</taxon>
        <taxon>Rhipicephalus</taxon>
        <taxon>Boophilus</taxon>
    </lineage>
</organism>
<name>A0A6G5A055_RHIMP</name>
<dbReference type="AlphaFoldDB" id="A0A6G5A055"/>
<evidence type="ECO:0000313" key="1">
    <source>
        <dbReference type="EMBL" id="NIE44344.1"/>
    </source>
</evidence>
<dbReference type="EMBL" id="GIKN01002071">
    <property type="protein sequence ID" value="NIE44344.1"/>
    <property type="molecule type" value="Transcribed_RNA"/>
</dbReference>
<reference evidence="1" key="1">
    <citation type="submission" date="2020-03" db="EMBL/GenBank/DDBJ databases">
        <title>A transcriptome and proteome of the tick Rhipicephalus microplus shaped by the genetic composition of its hosts and developmental stage.</title>
        <authorList>
            <person name="Garcia G.R."/>
            <person name="Ribeiro J.M.C."/>
            <person name="Maruyama S.R."/>
            <person name="Gardinasse L.G."/>
            <person name="Nelson K."/>
            <person name="Ferreira B.R."/>
            <person name="Andrade T.G."/>
            <person name="Santos I.K.F.M."/>
        </authorList>
    </citation>
    <scope>NUCLEOTIDE SEQUENCE</scope>
    <source>
        <strain evidence="1">NSGR</strain>
        <tissue evidence="1">Salivary glands</tissue>
    </source>
</reference>
<accession>A0A6G5A055</accession>
<sequence>MMLLRVAPLLTSFQVTGHSHENIRALQARILGTQTKSLEAISQKLDEMFAFILPLYGALTQSDVVFWSQFYKFLVCHAKVKYVYKKPMVLVKLLRVLPVYKYIYI</sequence>
<proteinExistence type="predicted"/>